<comment type="caution">
    <text evidence="10">The sequence shown here is derived from an EMBL/GenBank/DDBJ whole genome shotgun (WGS) entry which is preliminary data.</text>
</comment>
<comment type="similarity">
    <text evidence="8">Belongs to the binding-protein-dependent transport system permease family. LivHM subfamily.</text>
</comment>
<evidence type="ECO:0000256" key="4">
    <source>
        <dbReference type="ARBA" id="ARBA00022692"/>
    </source>
</evidence>
<reference evidence="10 11" key="1">
    <citation type="journal article" date="2013" name="Antonie Van Leeuwenhoek">
        <title>Actinoplanes hulinensis sp. nov., a novel actinomycete isolated from soybean root (Glycine max (L.) Merr).</title>
        <authorList>
            <person name="Shen Y."/>
            <person name="Liu C."/>
            <person name="Wang X."/>
            <person name="Zhao J."/>
            <person name="Jia F."/>
            <person name="Zhang Y."/>
            <person name="Wang L."/>
            <person name="Yang D."/>
            <person name="Xiang W."/>
        </authorList>
    </citation>
    <scope>NUCLEOTIDE SEQUENCE [LARGE SCALE GENOMIC DNA]</scope>
    <source>
        <strain evidence="10 11">NEAU-M9</strain>
    </source>
</reference>
<name>A0ABS7B6H8_9ACTN</name>
<comment type="subcellular location">
    <subcellularLocation>
        <location evidence="1">Cell membrane</location>
        <topology evidence="1">Multi-pass membrane protein</topology>
    </subcellularLocation>
</comment>
<dbReference type="InterPro" id="IPR001851">
    <property type="entry name" value="ABC_transp_permease"/>
</dbReference>
<feature type="transmembrane region" description="Helical" evidence="9">
    <location>
        <begin position="146"/>
        <end position="163"/>
    </location>
</feature>
<evidence type="ECO:0000256" key="6">
    <source>
        <dbReference type="ARBA" id="ARBA00022989"/>
    </source>
</evidence>
<dbReference type="PANTHER" id="PTHR11795">
    <property type="entry name" value="BRANCHED-CHAIN AMINO ACID TRANSPORT SYSTEM PERMEASE PROTEIN LIVH"/>
    <property type="match status" value="1"/>
</dbReference>
<protein>
    <submittedName>
        <fullName evidence="10">Urea ABC transporter permease subunit UrtB</fullName>
    </submittedName>
</protein>
<proteinExistence type="inferred from homology"/>
<accession>A0ABS7B6H8</accession>
<evidence type="ECO:0000256" key="5">
    <source>
        <dbReference type="ARBA" id="ARBA00022970"/>
    </source>
</evidence>
<dbReference type="EMBL" id="JAHXZI010000012">
    <property type="protein sequence ID" value="MBW6436652.1"/>
    <property type="molecule type" value="Genomic_DNA"/>
</dbReference>
<evidence type="ECO:0000256" key="8">
    <source>
        <dbReference type="ARBA" id="ARBA00037998"/>
    </source>
</evidence>
<dbReference type="NCBIfam" id="TIGR03409">
    <property type="entry name" value="urea_trans_UrtB"/>
    <property type="match status" value="1"/>
</dbReference>
<evidence type="ECO:0000256" key="1">
    <source>
        <dbReference type="ARBA" id="ARBA00004651"/>
    </source>
</evidence>
<evidence type="ECO:0000313" key="11">
    <source>
        <dbReference type="Proteomes" id="UP001519863"/>
    </source>
</evidence>
<feature type="transmembrane region" description="Helical" evidence="9">
    <location>
        <begin position="42"/>
        <end position="58"/>
    </location>
</feature>
<keyword evidence="2" id="KW-0813">Transport</keyword>
<dbReference type="PANTHER" id="PTHR11795:SF447">
    <property type="entry name" value="ABC TRANSPORTER PERMEASE PROTEIN"/>
    <property type="match status" value="1"/>
</dbReference>
<keyword evidence="7 9" id="KW-0472">Membrane</keyword>
<evidence type="ECO:0000256" key="2">
    <source>
        <dbReference type="ARBA" id="ARBA00022448"/>
    </source>
</evidence>
<keyword evidence="11" id="KW-1185">Reference proteome</keyword>
<sequence>MTLVLSQLFTGISIGAVLLLIALGLSLTFGQMGVINMAHGEFIMAGAYTVYVLQQVITDAGRSLLVALPVAFVVAGAMGVLLEFLLIRRLYARPLDTLLVTWGVSLVLQQLARDVFGAPNVQTRAPELLTGSIRITDDLVISSSRVFILVLALSAVAALTIVLKTTPLGRRIRAVVQNRDLAAVSGLATARVDRLTFFIGSGLAGIAGVALTLIGPIGPTMGTNIIVNAFLVVVVGGIGQLQGTVIVAFALGVLQSMVEYTTTVSVASVIVFIAIVAFLQWRPQGLFTLRTRSMA</sequence>
<evidence type="ECO:0000256" key="9">
    <source>
        <dbReference type="SAM" id="Phobius"/>
    </source>
</evidence>
<evidence type="ECO:0000256" key="7">
    <source>
        <dbReference type="ARBA" id="ARBA00023136"/>
    </source>
</evidence>
<keyword evidence="3" id="KW-1003">Cell membrane</keyword>
<dbReference type="Proteomes" id="UP001519863">
    <property type="component" value="Unassembled WGS sequence"/>
</dbReference>
<organism evidence="10 11">
    <name type="scientific">Actinoplanes hulinensis</name>
    <dbReference type="NCBI Taxonomy" id="1144547"/>
    <lineage>
        <taxon>Bacteria</taxon>
        <taxon>Bacillati</taxon>
        <taxon>Actinomycetota</taxon>
        <taxon>Actinomycetes</taxon>
        <taxon>Micromonosporales</taxon>
        <taxon>Micromonosporaceae</taxon>
        <taxon>Actinoplanes</taxon>
    </lineage>
</organism>
<dbReference type="Pfam" id="PF02653">
    <property type="entry name" value="BPD_transp_2"/>
    <property type="match status" value="1"/>
</dbReference>
<feature type="transmembrane region" description="Helical" evidence="9">
    <location>
        <begin position="195"/>
        <end position="217"/>
    </location>
</feature>
<dbReference type="RefSeq" id="WP_220146029.1">
    <property type="nucleotide sequence ID" value="NZ_JAHXZI010000012.1"/>
</dbReference>
<gene>
    <name evidence="10" type="primary">urtB</name>
    <name evidence="10" type="ORF">KZ829_23195</name>
</gene>
<dbReference type="CDD" id="cd06582">
    <property type="entry name" value="TM_PBP1_LivH_like"/>
    <property type="match status" value="1"/>
</dbReference>
<keyword evidence="6 9" id="KW-1133">Transmembrane helix</keyword>
<keyword evidence="5" id="KW-0029">Amino-acid transport</keyword>
<keyword evidence="4 9" id="KW-0812">Transmembrane</keyword>
<feature type="transmembrane region" description="Helical" evidence="9">
    <location>
        <begin position="6"/>
        <end position="30"/>
    </location>
</feature>
<feature type="transmembrane region" description="Helical" evidence="9">
    <location>
        <begin position="64"/>
        <end position="87"/>
    </location>
</feature>
<evidence type="ECO:0000256" key="3">
    <source>
        <dbReference type="ARBA" id="ARBA00022475"/>
    </source>
</evidence>
<dbReference type="InterPro" id="IPR017779">
    <property type="entry name" value="ABC_UrtB_bac"/>
</dbReference>
<evidence type="ECO:0000313" key="10">
    <source>
        <dbReference type="EMBL" id="MBW6436652.1"/>
    </source>
</evidence>
<feature type="transmembrane region" description="Helical" evidence="9">
    <location>
        <begin position="260"/>
        <end position="281"/>
    </location>
</feature>
<feature type="transmembrane region" description="Helical" evidence="9">
    <location>
        <begin position="229"/>
        <end position="253"/>
    </location>
</feature>
<dbReference type="InterPro" id="IPR052157">
    <property type="entry name" value="BCAA_transport_permease"/>
</dbReference>